<feature type="region of interest" description="Disordered" evidence="1">
    <location>
        <begin position="1"/>
        <end position="35"/>
    </location>
</feature>
<dbReference type="EMBL" id="JBHUJB010000018">
    <property type="protein sequence ID" value="MFD2158014.1"/>
    <property type="molecule type" value="Genomic_DNA"/>
</dbReference>
<dbReference type="Proteomes" id="UP001597389">
    <property type="component" value="Unassembled WGS sequence"/>
</dbReference>
<gene>
    <name evidence="2" type="ORF">ACFSW8_03780</name>
</gene>
<protein>
    <submittedName>
        <fullName evidence="2">Uncharacterized protein</fullName>
    </submittedName>
</protein>
<dbReference type="RefSeq" id="WP_377090580.1">
    <property type="nucleotide sequence ID" value="NZ_JBHSJL010000014.1"/>
</dbReference>
<comment type="caution">
    <text evidence="2">The sequence shown here is derived from an EMBL/GenBank/DDBJ whole genome shotgun (WGS) entry which is preliminary data.</text>
</comment>
<proteinExistence type="predicted"/>
<organism evidence="2 3">
    <name type="scientific">Rubritalea tangerina</name>
    <dbReference type="NCBI Taxonomy" id="430798"/>
    <lineage>
        <taxon>Bacteria</taxon>
        <taxon>Pseudomonadati</taxon>
        <taxon>Verrucomicrobiota</taxon>
        <taxon>Verrucomicrobiia</taxon>
        <taxon>Verrucomicrobiales</taxon>
        <taxon>Rubritaleaceae</taxon>
        <taxon>Rubritalea</taxon>
    </lineage>
</organism>
<evidence type="ECO:0000313" key="2">
    <source>
        <dbReference type="EMBL" id="MFD2158014.1"/>
    </source>
</evidence>
<name>A0ABW4Z7T8_9BACT</name>
<reference evidence="3" key="1">
    <citation type="journal article" date="2019" name="Int. J. Syst. Evol. Microbiol.">
        <title>The Global Catalogue of Microorganisms (GCM) 10K type strain sequencing project: providing services to taxonomists for standard genome sequencing and annotation.</title>
        <authorList>
            <consortium name="The Broad Institute Genomics Platform"/>
            <consortium name="The Broad Institute Genome Sequencing Center for Infectious Disease"/>
            <person name="Wu L."/>
            <person name="Ma J."/>
        </authorList>
    </citation>
    <scope>NUCLEOTIDE SEQUENCE [LARGE SCALE GENOMIC DNA]</scope>
    <source>
        <strain evidence="3">CCUG 57942</strain>
    </source>
</reference>
<feature type="compositionally biased region" description="Basic and acidic residues" evidence="1">
    <location>
        <begin position="1"/>
        <end position="26"/>
    </location>
</feature>
<keyword evidence="3" id="KW-1185">Reference proteome</keyword>
<sequence length="160" mass="18892">MTPQEKKQLSLKKDCRNTYGENDKSSRKAIKSRKRWVNRSYRREINQKLGNSSSKDIQSDAEVVQRKTWKKFADTPVGEIIIRDINKKMEYRLWHTSLKFGCLETRLESFLNEHQISKSRIKVIMRRVRAITFDRVSSTLDLNNEDIGLLDEFLLKTKLG</sequence>
<accession>A0ABW4Z7T8</accession>
<evidence type="ECO:0000256" key="1">
    <source>
        <dbReference type="SAM" id="MobiDB-lite"/>
    </source>
</evidence>
<evidence type="ECO:0000313" key="3">
    <source>
        <dbReference type="Proteomes" id="UP001597389"/>
    </source>
</evidence>